<gene>
    <name evidence="1" type="ORF">FALBO_15733</name>
</gene>
<dbReference type="Proteomes" id="UP000554235">
    <property type="component" value="Unassembled WGS sequence"/>
</dbReference>
<keyword evidence="2" id="KW-1185">Reference proteome</keyword>
<feature type="non-terminal residue" evidence="1">
    <location>
        <position position="1"/>
    </location>
</feature>
<accession>A0A8H4P0U3</accession>
<feature type="non-terminal residue" evidence="1">
    <location>
        <position position="87"/>
    </location>
</feature>
<sequence length="87" mass="8962">RKGAASLLLRPTSPESIAVSNQLYSSPITRGLNKAIVACKVRHLIVINQRRRLDELQVVATPNCSVAVPAPAPAPAASSAVAVAAPA</sequence>
<proteinExistence type="predicted"/>
<comment type="caution">
    <text evidence="1">The sequence shown here is derived from an EMBL/GenBank/DDBJ whole genome shotgun (WGS) entry which is preliminary data.</text>
</comment>
<name>A0A8H4P0U3_9HYPO</name>
<dbReference type="EMBL" id="JAADYS010002774">
    <property type="protein sequence ID" value="KAF4454935.1"/>
    <property type="molecule type" value="Genomic_DNA"/>
</dbReference>
<protein>
    <submittedName>
        <fullName evidence="1">Uncharacterized protein</fullName>
    </submittedName>
</protein>
<organism evidence="1 2">
    <name type="scientific">Fusarium albosuccineum</name>
    <dbReference type="NCBI Taxonomy" id="1237068"/>
    <lineage>
        <taxon>Eukaryota</taxon>
        <taxon>Fungi</taxon>
        <taxon>Dikarya</taxon>
        <taxon>Ascomycota</taxon>
        <taxon>Pezizomycotina</taxon>
        <taxon>Sordariomycetes</taxon>
        <taxon>Hypocreomycetidae</taxon>
        <taxon>Hypocreales</taxon>
        <taxon>Nectriaceae</taxon>
        <taxon>Fusarium</taxon>
        <taxon>Fusarium decemcellulare species complex</taxon>
    </lineage>
</organism>
<dbReference type="AlphaFoldDB" id="A0A8H4P0U3"/>
<evidence type="ECO:0000313" key="1">
    <source>
        <dbReference type="EMBL" id="KAF4454935.1"/>
    </source>
</evidence>
<reference evidence="1 2" key="1">
    <citation type="submission" date="2020-01" db="EMBL/GenBank/DDBJ databases">
        <title>Identification and distribution of gene clusters putatively required for synthesis of sphingolipid metabolism inhibitors in phylogenetically diverse species of the filamentous fungus Fusarium.</title>
        <authorList>
            <person name="Kim H.-S."/>
            <person name="Busman M."/>
            <person name="Brown D.W."/>
            <person name="Divon H."/>
            <person name="Uhlig S."/>
            <person name="Proctor R.H."/>
        </authorList>
    </citation>
    <scope>NUCLEOTIDE SEQUENCE [LARGE SCALE GENOMIC DNA]</scope>
    <source>
        <strain evidence="1 2">NRRL 20459</strain>
    </source>
</reference>
<evidence type="ECO:0000313" key="2">
    <source>
        <dbReference type="Proteomes" id="UP000554235"/>
    </source>
</evidence>